<name>A0A1G4I8H0_TRYEQ</name>
<evidence type="ECO:0000256" key="5">
    <source>
        <dbReference type="ARBA" id="ARBA00023180"/>
    </source>
</evidence>
<keyword evidence="8" id="KW-0732">Signal</keyword>
<evidence type="ECO:0000256" key="2">
    <source>
        <dbReference type="ARBA" id="ARBA00022475"/>
    </source>
</evidence>
<evidence type="ECO:0000313" key="11">
    <source>
        <dbReference type="Proteomes" id="UP000195570"/>
    </source>
</evidence>
<evidence type="ECO:0000256" key="8">
    <source>
        <dbReference type="SAM" id="SignalP"/>
    </source>
</evidence>
<feature type="domain" description="Trypanosome variant surface glycoprotein A-type N-terminal" evidence="9">
    <location>
        <begin position="12"/>
        <end position="328"/>
    </location>
</feature>
<dbReference type="GeneID" id="92374428"/>
<keyword evidence="6" id="KW-0449">Lipoprotein</keyword>
<proteinExistence type="predicted"/>
<feature type="compositionally biased region" description="Low complexity" evidence="7">
    <location>
        <begin position="434"/>
        <end position="448"/>
    </location>
</feature>
<evidence type="ECO:0000313" key="10">
    <source>
        <dbReference type="EMBL" id="SCU68095.1"/>
    </source>
</evidence>
<dbReference type="InterPro" id="IPR001812">
    <property type="entry name" value="Trypano_VSG_A_N_dom"/>
</dbReference>
<keyword evidence="11" id="KW-1185">Reference proteome</keyword>
<comment type="caution">
    <text evidence="10">The sequence shown here is derived from an EMBL/GenBank/DDBJ whole genome shotgun (WGS) entry which is preliminary data.</text>
</comment>
<dbReference type="Proteomes" id="UP000195570">
    <property type="component" value="Unassembled WGS sequence"/>
</dbReference>
<comment type="subcellular location">
    <subcellularLocation>
        <location evidence="1">Cell membrane</location>
        <topology evidence="1">Lipid-anchor</topology>
        <topology evidence="1">GPI-anchor</topology>
    </subcellularLocation>
</comment>
<dbReference type="Pfam" id="PF00913">
    <property type="entry name" value="Trypan_glycop"/>
    <property type="match status" value="1"/>
</dbReference>
<keyword evidence="5" id="KW-0325">Glycoprotein</keyword>
<keyword evidence="3" id="KW-0336">GPI-anchor</keyword>
<evidence type="ECO:0000256" key="7">
    <source>
        <dbReference type="SAM" id="MobiDB-lite"/>
    </source>
</evidence>
<feature type="compositionally biased region" description="Polar residues" evidence="7">
    <location>
        <begin position="452"/>
        <end position="465"/>
    </location>
</feature>
<evidence type="ECO:0000256" key="6">
    <source>
        <dbReference type="ARBA" id="ARBA00023288"/>
    </source>
</evidence>
<keyword evidence="4" id="KW-0472">Membrane</keyword>
<reference evidence="10" key="1">
    <citation type="submission" date="2016-09" db="EMBL/GenBank/DDBJ databases">
        <authorList>
            <person name="Hebert L."/>
            <person name="Moumen B."/>
        </authorList>
    </citation>
    <scope>NUCLEOTIDE SEQUENCE [LARGE SCALE GENOMIC DNA]</scope>
    <source>
        <strain evidence="10">OVI</strain>
    </source>
</reference>
<protein>
    <submittedName>
        <fullName evidence="10">Variant surface glycoprotein (VSG), putative</fullName>
    </submittedName>
</protein>
<dbReference type="RefSeq" id="XP_067079318.1">
    <property type="nucleotide sequence ID" value="XM_067223217.1"/>
</dbReference>
<gene>
    <name evidence="10" type="ORF">TEOVI_000048800</name>
</gene>
<sequence>MLRRLLTISLALLLQQPAQGTNDKRPLKLSVATSFCTYSNKAKKGAANLADKLNAMHKSLKAAEKAALPHQLGQVALPQYKEAAATLTIYAQAANAAAVGELQNWAGEQTKTIGQAMYVSGGIDGLMEVLKRHMSTTKGSNKGCIANDGDATGIGKFVESKCDSKDTTVLSPAIEGLAAALDTDISNEGDPESNSGHDDCLLNKNPHSSYTAVTVDINLLNGILQIPQAGGFTTSTNVRAATRANSLFTALKTNGAKLKIDLTASTIDPPTDLLGLKNLLKTATSRQALKRTITQYRNKPTDDKSITDDTIKAAFRLTAEDQEGGYLKALKAVERTIPTTPGETKSTPLLDTISKQLEAALTVDIGGIYKITVELKKETETLRQNQGKQASEDTCNKIKVEKACNATAACNFNKTETKKSKTFKLDARKATTNGVSVTQPQTGGTTTVKFSGHNNRPTSSENKIL</sequence>
<accession>A0A1G4I8H0</accession>
<evidence type="ECO:0000256" key="3">
    <source>
        <dbReference type="ARBA" id="ARBA00022622"/>
    </source>
</evidence>
<evidence type="ECO:0000259" key="9">
    <source>
        <dbReference type="Pfam" id="PF00913"/>
    </source>
</evidence>
<organism evidence="10 11">
    <name type="scientific">Trypanosoma equiperdum</name>
    <dbReference type="NCBI Taxonomy" id="5694"/>
    <lineage>
        <taxon>Eukaryota</taxon>
        <taxon>Discoba</taxon>
        <taxon>Euglenozoa</taxon>
        <taxon>Kinetoplastea</taxon>
        <taxon>Metakinetoplastina</taxon>
        <taxon>Trypanosomatida</taxon>
        <taxon>Trypanosomatidae</taxon>
        <taxon>Trypanosoma</taxon>
    </lineage>
</organism>
<feature type="chain" id="PRO_5009235438" evidence="8">
    <location>
        <begin position="21"/>
        <end position="465"/>
    </location>
</feature>
<feature type="signal peptide" evidence="8">
    <location>
        <begin position="1"/>
        <end position="20"/>
    </location>
</feature>
<keyword evidence="2" id="KW-1003">Cell membrane</keyword>
<evidence type="ECO:0000256" key="1">
    <source>
        <dbReference type="ARBA" id="ARBA00004609"/>
    </source>
</evidence>
<dbReference type="AlphaFoldDB" id="A0A1G4I8H0"/>
<feature type="region of interest" description="Disordered" evidence="7">
    <location>
        <begin position="433"/>
        <end position="465"/>
    </location>
</feature>
<dbReference type="SUPFAM" id="SSF58087">
    <property type="entry name" value="Variant surface glycoprotein (N-terminal domain)"/>
    <property type="match status" value="1"/>
</dbReference>
<dbReference type="EMBL" id="CZPT02000887">
    <property type="protein sequence ID" value="SCU68095.1"/>
    <property type="molecule type" value="Genomic_DNA"/>
</dbReference>
<evidence type="ECO:0000256" key="4">
    <source>
        <dbReference type="ARBA" id="ARBA00023136"/>
    </source>
</evidence>
<dbReference type="GO" id="GO:0005886">
    <property type="term" value="C:plasma membrane"/>
    <property type="evidence" value="ECO:0007669"/>
    <property type="project" value="UniProtKB-SubCell"/>
</dbReference>
<dbReference type="GO" id="GO:0098552">
    <property type="term" value="C:side of membrane"/>
    <property type="evidence" value="ECO:0007669"/>
    <property type="project" value="UniProtKB-KW"/>
</dbReference>
<dbReference type="GO" id="GO:0042783">
    <property type="term" value="P:symbiont-mediated evasion of host immune response"/>
    <property type="evidence" value="ECO:0007669"/>
    <property type="project" value="InterPro"/>
</dbReference>
<dbReference type="VEuPathDB" id="TriTrypDB:TEOVI_000048800"/>